<accession>A0A2P2DXQ8</accession>
<sequence length="77" mass="9026">MGALKRTEPAKAYMDSSNLKPIWKKELEKVEAEMMEVDRELSTTINNLNYVNDKRDKLVKKRETILQRAVEQDLFSP</sequence>
<dbReference type="OrthoDB" id="9916339at2"/>
<keyword evidence="1" id="KW-0175">Coiled coil</keyword>
<evidence type="ECO:0000313" key="2">
    <source>
        <dbReference type="EMBL" id="GBF49409.1"/>
    </source>
</evidence>
<dbReference type="RefSeq" id="WP_108974277.1">
    <property type="nucleotide sequence ID" value="NZ_BFBB01000003.1"/>
</dbReference>
<name>A0A2P2DXQ8_9LEPT</name>
<dbReference type="AlphaFoldDB" id="A0A2P2DXQ8"/>
<evidence type="ECO:0000313" key="3">
    <source>
        <dbReference type="Proteomes" id="UP000245133"/>
    </source>
</evidence>
<organism evidence="2 3">
    <name type="scientific">Leptospira ryugenii</name>
    <dbReference type="NCBI Taxonomy" id="1917863"/>
    <lineage>
        <taxon>Bacteria</taxon>
        <taxon>Pseudomonadati</taxon>
        <taxon>Spirochaetota</taxon>
        <taxon>Spirochaetia</taxon>
        <taxon>Leptospirales</taxon>
        <taxon>Leptospiraceae</taxon>
        <taxon>Leptospira</taxon>
    </lineage>
</organism>
<keyword evidence="3" id="KW-1185">Reference proteome</keyword>
<reference evidence="2 3" key="1">
    <citation type="submission" date="2018-02" db="EMBL/GenBank/DDBJ databases">
        <title>Novel Leptospira species isolated from soil and water in Japan.</title>
        <authorList>
            <person name="Nakao R."/>
            <person name="Masuzawa T."/>
        </authorList>
    </citation>
    <scope>NUCLEOTIDE SEQUENCE [LARGE SCALE GENOMIC DNA]</scope>
    <source>
        <strain evidence="2 3">YH101</strain>
    </source>
</reference>
<dbReference type="Proteomes" id="UP000245133">
    <property type="component" value="Unassembled WGS sequence"/>
</dbReference>
<dbReference type="EMBL" id="BFBB01000003">
    <property type="protein sequence ID" value="GBF49409.1"/>
    <property type="molecule type" value="Genomic_DNA"/>
</dbReference>
<feature type="coiled-coil region" evidence="1">
    <location>
        <begin position="20"/>
        <end position="47"/>
    </location>
</feature>
<evidence type="ECO:0000256" key="1">
    <source>
        <dbReference type="SAM" id="Coils"/>
    </source>
</evidence>
<protein>
    <submittedName>
        <fullName evidence="2">Uncharacterized protein</fullName>
    </submittedName>
</protein>
<comment type="caution">
    <text evidence="2">The sequence shown here is derived from an EMBL/GenBank/DDBJ whole genome shotgun (WGS) entry which is preliminary data.</text>
</comment>
<proteinExistence type="predicted"/>
<gene>
    <name evidence="2" type="ORF">LPTSP4_09220</name>
</gene>